<organism evidence="3">
    <name type="scientific">Mycobacterium xenopi 4042</name>
    <dbReference type="NCBI Taxonomy" id="1299334"/>
    <lineage>
        <taxon>Bacteria</taxon>
        <taxon>Bacillati</taxon>
        <taxon>Actinomycetota</taxon>
        <taxon>Actinomycetes</taxon>
        <taxon>Mycobacteriales</taxon>
        <taxon>Mycobacteriaceae</taxon>
        <taxon>Mycobacterium</taxon>
    </lineage>
</organism>
<evidence type="ECO:0000256" key="1">
    <source>
        <dbReference type="SAM" id="MobiDB-lite"/>
    </source>
</evidence>
<gene>
    <name evidence="3" type="ORF">I553_5332</name>
</gene>
<protein>
    <submittedName>
        <fullName evidence="3">AMP-binding enzyme family protein</fullName>
    </submittedName>
</protein>
<comment type="caution">
    <text evidence="3">The sequence shown here is derived from an EMBL/GenBank/DDBJ whole genome shotgun (WGS) entry which is preliminary data.</text>
</comment>
<dbReference type="Pfam" id="PF00501">
    <property type="entry name" value="AMP-binding"/>
    <property type="match status" value="1"/>
</dbReference>
<dbReference type="Gene3D" id="3.40.50.12780">
    <property type="entry name" value="N-terminal domain of ligase-like"/>
    <property type="match status" value="1"/>
</dbReference>
<reference evidence="3" key="1">
    <citation type="submission" date="2014-01" db="EMBL/GenBank/DDBJ databases">
        <authorList>
            <person name="Brown-Elliot B."/>
            <person name="Wallace R."/>
            <person name="Lenaerts A."/>
            <person name="Ordway D."/>
            <person name="DeGroote M.A."/>
            <person name="Parker T."/>
            <person name="Sizemore C."/>
            <person name="Tallon L.J."/>
            <person name="Sadzewicz L.K."/>
            <person name="Sengamalay N."/>
            <person name="Fraser C.M."/>
            <person name="Hine E."/>
            <person name="Shefchek K.A."/>
            <person name="Das S.P."/>
            <person name="Tettelin H."/>
        </authorList>
    </citation>
    <scope>NUCLEOTIDE SEQUENCE [LARGE SCALE GENOMIC DNA]</scope>
    <source>
        <strain evidence="3">4042</strain>
    </source>
</reference>
<feature type="domain" description="AMP-dependent synthetase/ligase" evidence="2">
    <location>
        <begin position="2"/>
        <end position="69"/>
    </location>
</feature>
<proteinExistence type="predicted"/>
<dbReference type="SUPFAM" id="SSF56801">
    <property type="entry name" value="Acetyl-CoA synthetase-like"/>
    <property type="match status" value="1"/>
</dbReference>
<sequence length="109" mass="11880">MRFVRSCSAALSAETAQAMRAEFGAPVFSAYGMTEATHQVASTRDDRAVTTGLVGRSSGVEIRIVGEDGWPARRRRWRGLAARPHGSARLPRQPGCNGPDLHRRLAAHR</sequence>
<evidence type="ECO:0000313" key="3">
    <source>
        <dbReference type="EMBL" id="EUA23672.1"/>
    </source>
</evidence>
<dbReference type="EMBL" id="JAOB01000069">
    <property type="protein sequence ID" value="EUA23672.1"/>
    <property type="molecule type" value="Genomic_DNA"/>
</dbReference>
<feature type="region of interest" description="Disordered" evidence="1">
    <location>
        <begin position="81"/>
        <end position="109"/>
    </location>
</feature>
<dbReference type="AlphaFoldDB" id="X7ZVM0"/>
<evidence type="ECO:0000259" key="2">
    <source>
        <dbReference type="Pfam" id="PF00501"/>
    </source>
</evidence>
<dbReference type="InterPro" id="IPR000873">
    <property type="entry name" value="AMP-dep_synth/lig_dom"/>
</dbReference>
<accession>X7ZVM0</accession>
<name>X7ZVM0_MYCXE</name>
<dbReference type="InterPro" id="IPR042099">
    <property type="entry name" value="ANL_N_sf"/>
</dbReference>